<comment type="caution">
    <text evidence="1">The sequence shown here is derived from an EMBL/GenBank/DDBJ whole genome shotgun (WGS) entry which is preliminary data.</text>
</comment>
<evidence type="ECO:0000313" key="1">
    <source>
        <dbReference type="EMBL" id="NEM90794.1"/>
    </source>
</evidence>
<evidence type="ECO:0000313" key="2">
    <source>
        <dbReference type="Proteomes" id="UP000479756"/>
    </source>
</evidence>
<sequence length="69" mass="7640">MTFDGGVWIVIQDSEADNPILGVFASESEAAEFARDTPFPYPRSSILYGHYKVGYRFDGGGRRFASTES</sequence>
<gene>
    <name evidence="1" type="ORF">G3T37_05435</name>
</gene>
<dbReference type="Proteomes" id="UP000479756">
    <property type="component" value="Unassembled WGS sequence"/>
</dbReference>
<protein>
    <submittedName>
        <fullName evidence="1">Uncharacterized protein</fullName>
    </submittedName>
</protein>
<keyword evidence="2" id="KW-1185">Reference proteome</keyword>
<dbReference type="AlphaFoldDB" id="A0A7C9PM81"/>
<name>A0A7C9PM81_9MICO</name>
<accession>A0A7C9PM81</accession>
<dbReference type="EMBL" id="JAAGWZ010000001">
    <property type="protein sequence ID" value="NEM90794.1"/>
    <property type="molecule type" value="Genomic_DNA"/>
</dbReference>
<organism evidence="1 2">
    <name type="scientific">Galbitalea soli</name>
    <dbReference type="NCBI Taxonomy" id="1268042"/>
    <lineage>
        <taxon>Bacteria</taxon>
        <taxon>Bacillati</taxon>
        <taxon>Actinomycetota</taxon>
        <taxon>Actinomycetes</taxon>
        <taxon>Micrococcales</taxon>
        <taxon>Microbacteriaceae</taxon>
        <taxon>Galbitalea</taxon>
    </lineage>
</organism>
<dbReference type="RefSeq" id="WP_163472403.1">
    <property type="nucleotide sequence ID" value="NZ_JAAGWZ010000001.1"/>
</dbReference>
<proteinExistence type="predicted"/>
<reference evidence="1 2" key="1">
    <citation type="journal article" date="2014" name="Int. J. Syst. Evol. Microbiol.">
        <title>Description of Galbitalea soli gen. nov., sp. nov., and Frondihabitans sucicola sp. nov.</title>
        <authorList>
            <person name="Kim S.J."/>
            <person name="Lim J.M."/>
            <person name="Ahn J.H."/>
            <person name="Weon H.Y."/>
            <person name="Hamada M."/>
            <person name="Suzuki K."/>
            <person name="Ahn T.Y."/>
            <person name="Kwon S.W."/>
        </authorList>
    </citation>
    <scope>NUCLEOTIDE SEQUENCE [LARGE SCALE GENOMIC DNA]</scope>
    <source>
        <strain evidence="1 2">NBRC 108727</strain>
    </source>
</reference>